<dbReference type="Pfam" id="PF13472">
    <property type="entry name" value="Lipase_GDSL_2"/>
    <property type="match status" value="1"/>
</dbReference>
<reference evidence="2" key="1">
    <citation type="submission" date="2023-08" db="EMBL/GenBank/DDBJ databases">
        <title>Black Yeasts Isolated from many extreme environments.</title>
        <authorList>
            <person name="Coleine C."/>
            <person name="Stajich J.E."/>
            <person name="Selbmann L."/>
        </authorList>
    </citation>
    <scope>NUCLEOTIDE SEQUENCE</scope>
    <source>
        <strain evidence="2">CCFEE 5810</strain>
    </source>
</reference>
<dbReference type="PANTHER" id="PTHR37981">
    <property type="entry name" value="LIPASE 2"/>
    <property type="match status" value="1"/>
</dbReference>
<dbReference type="SUPFAM" id="SSF52266">
    <property type="entry name" value="SGNH hydrolase"/>
    <property type="match status" value="1"/>
</dbReference>
<sequence length="265" mass="28408">MAKLHLVALGSSFAAGPGIEPIINKAAMRSGRNYAHQLAEKLDAELTDLTASGATLLNVLDTPQQTVFNKTVLEPQLEGFPASADIVTITAGGNDLGYSGGQMIDSYLSYAGPLKWVINKYRGRPTTDVDANELSRRFCAVVDRIKSIAPTAKIYLAEYPTVFGDATRPGVDVPLTAEQVSYYRERARVLNAGYATAAAARPGVELVPVGKASEGHEVGTADTWMLGFGLTMPYYGQVPYHPNLAGHTVVAGMLYERIKASSRSR</sequence>
<dbReference type="Gene3D" id="3.40.50.1110">
    <property type="entry name" value="SGNH hydrolase"/>
    <property type="match status" value="1"/>
</dbReference>
<proteinExistence type="predicted"/>
<dbReference type="GO" id="GO:0019433">
    <property type="term" value="P:triglyceride catabolic process"/>
    <property type="evidence" value="ECO:0007669"/>
    <property type="project" value="TreeGrafter"/>
</dbReference>
<dbReference type="GO" id="GO:0004806">
    <property type="term" value="F:triacylglycerol lipase activity"/>
    <property type="evidence" value="ECO:0007669"/>
    <property type="project" value="TreeGrafter"/>
</dbReference>
<dbReference type="Proteomes" id="UP001310594">
    <property type="component" value="Unassembled WGS sequence"/>
</dbReference>
<dbReference type="PANTHER" id="PTHR37981:SF1">
    <property type="entry name" value="SGNH HYDROLASE-TYPE ESTERASE DOMAIN-CONTAINING PROTEIN"/>
    <property type="match status" value="1"/>
</dbReference>
<dbReference type="InterPro" id="IPR037460">
    <property type="entry name" value="SEST-like"/>
</dbReference>
<dbReference type="AlphaFoldDB" id="A0AAN8A2R5"/>
<organism evidence="2 3">
    <name type="scientific">Elasticomyces elasticus</name>
    <dbReference type="NCBI Taxonomy" id="574655"/>
    <lineage>
        <taxon>Eukaryota</taxon>
        <taxon>Fungi</taxon>
        <taxon>Dikarya</taxon>
        <taxon>Ascomycota</taxon>
        <taxon>Pezizomycotina</taxon>
        <taxon>Dothideomycetes</taxon>
        <taxon>Dothideomycetidae</taxon>
        <taxon>Mycosphaerellales</taxon>
        <taxon>Teratosphaeriaceae</taxon>
        <taxon>Elasticomyces</taxon>
    </lineage>
</organism>
<gene>
    <name evidence="2" type="ORF">LTR97_005212</name>
</gene>
<accession>A0AAN8A2R5</accession>
<feature type="domain" description="SGNH hydrolase-type esterase" evidence="1">
    <location>
        <begin position="8"/>
        <end position="248"/>
    </location>
</feature>
<evidence type="ECO:0000313" key="3">
    <source>
        <dbReference type="Proteomes" id="UP001310594"/>
    </source>
</evidence>
<dbReference type="InterPro" id="IPR013830">
    <property type="entry name" value="SGNH_hydro"/>
</dbReference>
<dbReference type="InterPro" id="IPR036514">
    <property type="entry name" value="SGNH_hydro_sf"/>
</dbReference>
<dbReference type="EMBL" id="JAVRQU010000007">
    <property type="protein sequence ID" value="KAK5700695.1"/>
    <property type="molecule type" value="Genomic_DNA"/>
</dbReference>
<evidence type="ECO:0000259" key="1">
    <source>
        <dbReference type="Pfam" id="PF13472"/>
    </source>
</evidence>
<dbReference type="CDD" id="cd01823">
    <property type="entry name" value="SEST_like"/>
    <property type="match status" value="1"/>
</dbReference>
<name>A0AAN8A2R5_9PEZI</name>
<protein>
    <recommendedName>
        <fullName evidence="1">SGNH hydrolase-type esterase domain-containing protein</fullName>
    </recommendedName>
</protein>
<comment type="caution">
    <text evidence="2">The sequence shown here is derived from an EMBL/GenBank/DDBJ whole genome shotgun (WGS) entry which is preliminary data.</text>
</comment>
<evidence type="ECO:0000313" key="2">
    <source>
        <dbReference type="EMBL" id="KAK5700695.1"/>
    </source>
</evidence>